<dbReference type="GO" id="GO:0050661">
    <property type="term" value="F:NADP binding"/>
    <property type="evidence" value="ECO:0007669"/>
    <property type="project" value="InterPro"/>
</dbReference>
<name>A0A1N6W764_AQUAC</name>
<dbReference type="Pfam" id="PF00743">
    <property type="entry name" value="FMO-like"/>
    <property type="match status" value="1"/>
</dbReference>
<dbReference type="InterPro" id="IPR000960">
    <property type="entry name" value="Flavin_mOase"/>
</dbReference>
<dbReference type="InterPro" id="IPR036188">
    <property type="entry name" value="FAD/NAD-bd_sf"/>
</dbReference>
<dbReference type="Gene3D" id="3.50.50.60">
    <property type="entry name" value="FAD/NAD(P)-binding domain"/>
    <property type="match status" value="1"/>
</dbReference>
<dbReference type="AlphaFoldDB" id="A0A1N6W764"/>
<evidence type="ECO:0000313" key="7">
    <source>
        <dbReference type="Proteomes" id="UP000185841"/>
    </source>
</evidence>
<keyword evidence="5" id="KW-0560">Oxidoreductase</keyword>
<dbReference type="PRINTS" id="PR00370">
    <property type="entry name" value="FMOXYGENASE"/>
</dbReference>
<evidence type="ECO:0000313" key="6">
    <source>
        <dbReference type="EMBL" id="SIQ85840.1"/>
    </source>
</evidence>
<proteinExistence type="inferred from homology"/>
<keyword evidence="3" id="KW-0274">FAD</keyword>
<evidence type="ECO:0000256" key="3">
    <source>
        <dbReference type="ARBA" id="ARBA00022827"/>
    </source>
</evidence>
<dbReference type="GO" id="GO:0050660">
    <property type="term" value="F:flavin adenine dinucleotide binding"/>
    <property type="evidence" value="ECO:0007669"/>
    <property type="project" value="InterPro"/>
</dbReference>
<dbReference type="PANTHER" id="PTHR23023">
    <property type="entry name" value="DIMETHYLANILINE MONOOXYGENASE"/>
    <property type="match status" value="1"/>
</dbReference>
<evidence type="ECO:0000256" key="4">
    <source>
        <dbReference type="ARBA" id="ARBA00022857"/>
    </source>
</evidence>
<reference evidence="6 7" key="1">
    <citation type="submission" date="2017-01" db="EMBL/GenBank/DDBJ databases">
        <authorList>
            <person name="Mah S.A."/>
            <person name="Swanson W.J."/>
            <person name="Moy G.W."/>
            <person name="Vacquier V.D."/>
        </authorList>
    </citation>
    <scope>NUCLEOTIDE SEQUENCE [LARGE SCALE GENOMIC DNA]</scope>
    <source>
        <strain evidence="6 7">RU36E</strain>
    </source>
</reference>
<comment type="similarity">
    <text evidence="1">Belongs to the FMO family.</text>
</comment>
<keyword evidence="2" id="KW-0285">Flavoprotein</keyword>
<organism evidence="6 7">
    <name type="scientific">Aquipseudomonas alcaligenes</name>
    <name type="common">Pseudomonas alcaligenes</name>
    <dbReference type="NCBI Taxonomy" id="43263"/>
    <lineage>
        <taxon>Bacteria</taxon>
        <taxon>Pseudomonadati</taxon>
        <taxon>Pseudomonadota</taxon>
        <taxon>Gammaproteobacteria</taxon>
        <taxon>Pseudomonadales</taxon>
        <taxon>Pseudomonadaceae</taxon>
        <taxon>Aquipseudomonas</taxon>
    </lineage>
</organism>
<dbReference type="EMBL" id="FTMP01000009">
    <property type="protein sequence ID" value="SIQ85840.1"/>
    <property type="molecule type" value="Genomic_DNA"/>
</dbReference>
<dbReference type="GO" id="GO:0004499">
    <property type="term" value="F:N,N-dimethylaniline monooxygenase activity"/>
    <property type="evidence" value="ECO:0007669"/>
    <property type="project" value="InterPro"/>
</dbReference>
<dbReference type="InterPro" id="IPR020946">
    <property type="entry name" value="Flavin_mOase-like"/>
</dbReference>
<sequence>MLGSNNEAERDRCALYHACAAQPIEREPCMHAIIGAGPMGLAAARQLQRHGIPFVGFELHSDVGGLWDFANPHSTLYESAHLISSKGTTAFDEFPMADDVPPYPHHRQISQYFRDYATHFGLRQYYQFDTRVVRLERLDRGWRLVSERQGVQREWQFDGVLIANGTLHTPNQPALPGCFAGELLHSSAYKSAEIFAGKRVLVIGCGNSACDIAVDAVHRASSVDLSVRRGYHFLPKFILGKPTDTFGSAVRLPRRLKQLVDGLLVRALLGKPSQYGLPDPDYRLYESHPVMNSLVLHHIGHGDIQPRGDIKAVEGQHVTFANGERGEYDLILQATGYKLDYPFIDRAELNWPPQADAPQLYLNVFHPQHDDLFMLGMIEASGLGWQGRAEQAELVALAILQQQRRSASAARLRQTIAQRASQRLDGGYAYLKLPRMAYYVHKDSYRTALKAHIAELRRDLAAVSQPEERLDAQRQS</sequence>
<accession>A0A1N6W764</accession>
<protein>
    <submittedName>
        <fullName evidence="6">Predicted flavoprotein CzcO associated with the cation diffusion facilitator CzcD</fullName>
    </submittedName>
</protein>
<evidence type="ECO:0000256" key="2">
    <source>
        <dbReference type="ARBA" id="ARBA00022630"/>
    </source>
</evidence>
<evidence type="ECO:0000256" key="5">
    <source>
        <dbReference type="ARBA" id="ARBA00023002"/>
    </source>
</evidence>
<dbReference type="PIRSF" id="PIRSF000332">
    <property type="entry name" value="FMO"/>
    <property type="match status" value="1"/>
</dbReference>
<dbReference type="SUPFAM" id="SSF51905">
    <property type="entry name" value="FAD/NAD(P)-binding domain"/>
    <property type="match status" value="3"/>
</dbReference>
<gene>
    <name evidence="6" type="ORF">SAMN05878282_10931</name>
</gene>
<keyword evidence="4" id="KW-0521">NADP</keyword>
<evidence type="ECO:0000256" key="1">
    <source>
        <dbReference type="ARBA" id="ARBA00009183"/>
    </source>
</evidence>
<dbReference type="Proteomes" id="UP000185841">
    <property type="component" value="Unassembled WGS sequence"/>
</dbReference>
<dbReference type="InterPro" id="IPR050346">
    <property type="entry name" value="FMO-like"/>
</dbReference>